<dbReference type="PROSITE" id="PS50089">
    <property type="entry name" value="ZF_RING_2"/>
    <property type="match status" value="1"/>
</dbReference>
<dbReference type="SMART" id="SM00744">
    <property type="entry name" value="RINGv"/>
    <property type="match status" value="1"/>
</dbReference>
<feature type="transmembrane region" description="Helical" evidence="5">
    <location>
        <begin position="126"/>
        <end position="149"/>
    </location>
</feature>
<dbReference type="EMBL" id="VJMH01006813">
    <property type="protein sequence ID" value="KAF0687942.1"/>
    <property type="molecule type" value="Genomic_DNA"/>
</dbReference>
<name>A0A485LFK0_9STRA</name>
<accession>A0A485LFK0</accession>
<keyword evidence="5" id="KW-0812">Transmembrane</keyword>
<evidence type="ECO:0000313" key="8">
    <source>
        <dbReference type="EMBL" id="KAF0687942.1"/>
    </source>
</evidence>
<evidence type="ECO:0000256" key="1">
    <source>
        <dbReference type="ARBA" id="ARBA00022723"/>
    </source>
</evidence>
<evidence type="ECO:0000313" key="9">
    <source>
        <dbReference type="EMBL" id="VFT97120.1"/>
    </source>
</evidence>
<evidence type="ECO:0000259" key="6">
    <source>
        <dbReference type="PROSITE" id="PS50089"/>
    </source>
</evidence>
<protein>
    <submittedName>
        <fullName evidence="9">Aste57867_20434 protein</fullName>
    </submittedName>
</protein>
<dbReference type="GO" id="GO:0008270">
    <property type="term" value="F:zinc ion binding"/>
    <property type="evidence" value="ECO:0007669"/>
    <property type="project" value="UniProtKB-KW"/>
</dbReference>
<gene>
    <name evidence="9" type="primary">Aste57867_20434</name>
    <name evidence="8" type="ORF">As57867_020368</name>
    <name evidence="9" type="ORF">ASTE57867_20434</name>
</gene>
<evidence type="ECO:0000256" key="5">
    <source>
        <dbReference type="SAM" id="Phobius"/>
    </source>
</evidence>
<evidence type="ECO:0000313" key="10">
    <source>
        <dbReference type="Proteomes" id="UP000332933"/>
    </source>
</evidence>
<feature type="domain" description="RING-type" evidence="6">
    <location>
        <begin position="47"/>
        <end position="102"/>
    </location>
</feature>
<dbReference type="InterPro" id="IPR001841">
    <property type="entry name" value="Znf_RING"/>
</dbReference>
<evidence type="ECO:0000256" key="3">
    <source>
        <dbReference type="ARBA" id="ARBA00022833"/>
    </source>
</evidence>
<organism evidence="9 10">
    <name type="scientific">Aphanomyces stellatus</name>
    <dbReference type="NCBI Taxonomy" id="120398"/>
    <lineage>
        <taxon>Eukaryota</taxon>
        <taxon>Sar</taxon>
        <taxon>Stramenopiles</taxon>
        <taxon>Oomycota</taxon>
        <taxon>Saprolegniomycetes</taxon>
        <taxon>Saprolegniales</taxon>
        <taxon>Verrucalvaceae</taxon>
        <taxon>Aphanomyces</taxon>
    </lineage>
</organism>
<reference evidence="9 10" key="1">
    <citation type="submission" date="2019-03" db="EMBL/GenBank/DDBJ databases">
        <authorList>
            <person name="Gaulin E."/>
            <person name="Dumas B."/>
        </authorList>
    </citation>
    <scope>NUCLEOTIDE SEQUENCE [LARGE SCALE GENOMIC DNA]</scope>
    <source>
        <strain evidence="9">CBS 568.67</strain>
    </source>
</reference>
<evidence type="ECO:0000256" key="2">
    <source>
        <dbReference type="ARBA" id="ARBA00022771"/>
    </source>
</evidence>
<dbReference type="Gene3D" id="3.30.40.10">
    <property type="entry name" value="Zinc/RING finger domain, C3HC4 (zinc finger)"/>
    <property type="match status" value="1"/>
</dbReference>
<evidence type="ECO:0000259" key="7">
    <source>
        <dbReference type="PROSITE" id="PS51292"/>
    </source>
</evidence>
<keyword evidence="10" id="KW-1185">Reference proteome</keyword>
<dbReference type="SUPFAM" id="SSF57850">
    <property type="entry name" value="RING/U-box"/>
    <property type="match status" value="1"/>
</dbReference>
<evidence type="ECO:0000256" key="4">
    <source>
        <dbReference type="PROSITE-ProRule" id="PRU00175"/>
    </source>
</evidence>
<keyword evidence="3" id="KW-0862">Zinc</keyword>
<reference evidence="8" key="2">
    <citation type="submission" date="2019-06" db="EMBL/GenBank/DDBJ databases">
        <title>Genomics analysis of Aphanomyces spp. identifies a new class of oomycete effector associated with host adaptation.</title>
        <authorList>
            <person name="Gaulin E."/>
        </authorList>
    </citation>
    <scope>NUCLEOTIDE SEQUENCE</scope>
    <source>
        <strain evidence="8">CBS 578.67</strain>
    </source>
</reference>
<keyword evidence="5" id="KW-0472">Membrane</keyword>
<sequence length="240" mass="26328">MVEGTELQLSPAPPDPAGCFTRCTKGKPSVVDGEQYQDSCRMDAPSCYLCTETQSSSSTAQCDPIELLAPCACQTYIHRACLDDWRRMSTTSNARTHCPTCKSAFEFESLCLWDRVHRGLDVVSPLYLRLYSFPWFLVAFALVFVTHFVKWPTFLVAKVALFVFCGLKTLLVLWAPPLALAVLATAAIAIHDVVYEGLAFIGAVPTPVKFKDTLSVVRNLRPLMPSTDVPVTASAQALSA</sequence>
<dbReference type="Proteomes" id="UP000332933">
    <property type="component" value="Unassembled WGS sequence"/>
</dbReference>
<dbReference type="OrthoDB" id="2154780at2759"/>
<dbReference type="InterPro" id="IPR013083">
    <property type="entry name" value="Znf_RING/FYVE/PHD"/>
</dbReference>
<dbReference type="InterPro" id="IPR011016">
    <property type="entry name" value="Znf_RING-CH"/>
</dbReference>
<feature type="domain" description="RING-CH-type" evidence="7">
    <location>
        <begin position="39"/>
        <end position="108"/>
    </location>
</feature>
<proteinExistence type="predicted"/>
<dbReference type="PROSITE" id="PS51292">
    <property type="entry name" value="ZF_RING_CH"/>
    <property type="match status" value="1"/>
</dbReference>
<dbReference type="AlphaFoldDB" id="A0A485LFK0"/>
<dbReference type="EMBL" id="CAADRA010006836">
    <property type="protein sequence ID" value="VFT97120.1"/>
    <property type="molecule type" value="Genomic_DNA"/>
</dbReference>
<keyword evidence="2 4" id="KW-0863">Zinc-finger</keyword>
<keyword evidence="1" id="KW-0479">Metal-binding</keyword>
<keyword evidence="5" id="KW-1133">Transmembrane helix</keyword>